<sequence>MLVLSFFAASVALNSVRTDDRIQILVQTEHIGDGIAPGTHVRLKGVQIGAIEEISSAGDGTQVITMRLDEAQLFGLTNTLDVNYAPSNLFGISEVELTARPGGIPLQDAELIDLTGTHAGRVQDATMGSLIRAVTVTATEVLTPEFADTLQMVAVSLDAFGPLIEIIVMTGEALDATQIYPASFLMAEYGSALQGAAPMLTGSIQLVDTFKNLEILQTHRELFDEVMVITINDLFPGVADLLFTAEEYTAELVAVLPPLLDSAARMVPTPQRSSEELREILDRLDRSFSDTPDGPAVDVSVALSGVPALSVPLFGGLPLTTESVR</sequence>
<dbReference type="AlphaFoldDB" id="F6ERP3"/>
<keyword evidence="3" id="KW-1185">Reference proteome</keyword>
<evidence type="ECO:0000313" key="3">
    <source>
        <dbReference type="Proteomes" id="UP000009235"/>
    </source>
</evidence>
<proteinExistence type="predicted"/>
<dbReference type="Proteomes" id="UP000009235">
    <property type="component" value="Chromosome"/>
</dbReference>
<feature type="domain" description="Mce/MlaD" evidence="1">
    <location>
        <begin position="25"/>
        <end position="98"/>
    </location>
</feature>
<dbReference type="KEGG" id="asd:AS9A_1168"/>
<gene>
    <name evidence="2" type="ordered locus">AS9A_1168</name>
</gene>
<dbReference type="EMBL" id="CP002786">
    <property type="protein sequence ID" value="AEF39620.1"/>
    <property type="molecule type" value="Genomic_DNA"/>
</dbReference>
<protein>
    <submittedName>
        <fullName evidence="2">Putative Mce family protein</fullName>
    </submittedName>
</protein>
<dbReference type="STRING" id="443218.AS9A_1168"/>
<dbReference type="Pfam" id="PF02470">
    <property type="entry name" value="MlaD"/>
    <property type="match status" value="1"/>
</dbReference>
<reference evidence="2 3" key="1">
    <citation type="journal article" date="2011" name="J. Bacteriol.">
        <title>Complete genome sequence of Amycolicicoccus subflavus DQS3-9A1T, an actinomycete isolated from crude oil-polluted soil.</title>
        <authorList>
            <person name="Cai M."/>
            <person name="Chen W.M."/>
            <person name="Nie Y."/>
            <person name="Chi C.Q."/>
            <person name="Wang Y.N."/>
            <person name="Tang Y.Q."/>
            <person name="Li G.Y."/>
            <person name="Wu X.L."/>
        </authorList>
    </citation>
    <scope>NUCLEOTIDE SEQUENCE [LARGE SCALE GENOMIC DNA]</scope>
    <source>
        <strain evidence="3">DSM 45089 / DQS3-9A1</strain>
    </source>
</reference>
<dbReference type="HOGENOM" id="CLU_060723_0_0_11"/>
<accession>F6ERP3</accession>
<dbReference type="InterPro" id="IPR003399">
    <property type="entry name" value="Mce/MlaD"/>
</dbReference>
<evidence type="ECO:0000313" key="2">
    <source>
        <dbReference type="EMBL" id="AEF39620.1"/>
    </source>
</evidence>
<evidence type="ECO:0000259" key="1">
    <source>
        <dbReference type="Pfam" id="PF02470"/>
    </source>
</evidence>
<organism evidence="2 3">
    <name type="scientific">Hoyosella subflava (strain DSM 45089 / JCM 17490 / NBRC 109087 / DQS3-9A1)</name>
    <name type="common">Amycolicicoccus subflavus</name>
    <dbReference type="NCBI Taxonomy" id="443218"/>
    <lineage>
        <taxon>Bacteria</taxon>
        <taxon>Bacillati</taxon>
        <taxon>Actinomycetota</taxon>
        <taxon>Actinomycetes</taxon>
        <taxon>Mycobacteriales</taxon>
        <taxon>Hoyosellaceae</taxon>
        <taxon>Hoyosella</taxon>
    </lineage>
</organism>
<dbReference type="eggNOG" id="COG1463">
    <property type="taxonomic scope" value="Bacteria"/>
</dbReference>
<name>F6ERP3_HOYSD</name>